<gene>
    <name evidence="6" type="ORF">S06H3_59417</name>
</gene>
<proteinExistence type="inferred from homology"/>
<evidence type="ECO:0000259" key="5">
    <source>
        <dbReference type="PROSITE" id="PS50106"/>
    </source>
</evidence>
<evidence type="ECO:0000256" key="4">
    <source>
        <dbReference type="ARBA" id="ARBA00022825"/>
    </source>
</evidence>
<feature type="non-terminal residue" evidence="6">
    <location>
        <position position="116"/>
    </location>
</feature>
<sequence>MLVRLKDLEGKFEGIGAHIAMKDEQLMIIAPIADSPAERAGIRAGDIILEIDGQSTSGLSLVESVLKVRGPKGTMVTLLVLHQGETEPEVIEIVRAEIELPSVSFEMMEDIAYINI</sequence>
<dbReference type="PANTHER" id="PTHR32060:SF30">
    <property type="entry name" value="CARBOXY-TERMINAL PROCESSING PROTEASE CTPA"/>
    <property type="match status" value="1"/>
</dbReference>
<accession>X1R0Q2</accession>
<evidence type="ECO:0000256" key="3">
    <source>
        <dbReference type="ARBA" id="ARBA00022801"/>
    </source>
</evidence>
<dbReference type="GO" id="GO:0004175">
    <property type="term" value="F:endopeptidase activity"/>
    <property type="evidence" value="ECO:0007669"/>
    <property type="project" value="TreeGrafter"/>
</dbReference>
<evidence type="ECO:0000313" key="6">
    <source>
        <dbReference type="EMBL" id="GAI49119.1"/>
    </source>
</evidence>
<dbReference type="Gene3D" id="2.30.42.10">
    <property type="match status" value="1"/>
</dbReference>
<reference evidence="6" key="1">
    <citation type="journal article" date="2014" name="Front. Microbiol.">
        <title>High frequency of phylogenetically diverse reductive dehalogenase-homologous genes in deep subseafloor sedimentary metagenomes.</title>
        <authorList>
            <person name="Kawai M."/>
            <person name="Futagami T."/>
            <person name="Toyoda A."/>
            <person name="Takaki Y."/>
            <person name="Nishi S."/>
            <person name="Hori S."/>
            <person name="Arai W."/>
            <person name="Tsubouchi T."/>
            <person name="Morono Y."/>
            <person name="Uchiyama I."/>
            <person name="Ito T."/>
            <person name="Fujiyama A."/>
            <person name="Inagaki F."/>
            <person name="Takami H."/>
        </authorList>
    </citation>
    <scope>NUCLEOTIDE SEQUENCE</scope>
    <source>
        <strain evidence="6">Expedition CK06-06</strain>
    </source>
</reference>
<evidence type="ECO:0000256" key="2">
    <source>
        <dbReference type="ARBA" id="ARBA00022670"/>
    </source>
</evidence>
<dbReference type="InterPro" id="IPR001478">
    <property type="entry name" value="PDZ"/>
</dbReference>
<keyword evidence="2" id="KW-0645">Protease</keyword>
<dbReference type="GO" id="GO:0007165">
    <property type="term" value="P:signal transduction"/>
    <property type="evidence" value="ECO:0007669"/>
    <property type="project" value="TreeGrafter"/>
</dbReference>
<keyword evidence="4" id="KW-0720">Serine protease</keyword>
<evidence type="ECO:0000256" key="1">
    <source>
        <dbReference type="ARBA" id="ARBA00009179"/>
    </source>
</evidence>
<dbReference type="GO" id="GO:0030288">
    <property type="term" value="C:outer membrane-bounded periplasmic space"/>
    <property type="evidence" value="ECO:0007669"/>
    <property type="project" value="TreeGrafter"/>
</dbReference>
<dbReference type="EMBL" id="BARV01038600">
    <property type="protein sequence ID" value="GAI49119.1"/>
    <property type="molecule type" value="Genomic_DNA"/>
</dbReference>
<dbReference type="SMART" id="SM00228">
    <property type="entry name" value="PDZ"/>
    <property type="match status" value="1"/>
</dbReference>
<dbReference type="CDD" id="cd06782">
    <property type="entry name" value="cpPDZ_CPP-like"/>
    <property type="match status" value="1"/>
</dbReference>
<keyword evidence="3" id="KW-0378">Hydrolase</keyword>
<name>X1R0Q2_9ZZZZ</name>
<comment type="similarity">
    <text evidence="1">Belongs to the peptidase S41A family.</text>
</comment>
<dbReference type="AlphaFoldDB" id="X1R0Q2"/>
<dbReference type="PANTHER" id="PTHR32060">
    <property type="entry name" value="TAIL-SPECIFIC PROTEASE"/>
    <property type="match status" value="1"/>
</dbReference>
<dbReference type="GO" id="GO:0008236">
    <property type="term" value="F:serine-type peptidase activity"/>
    <property type="evidence" value="ECO:0007669"/>
    <property type="project" value="UniProtKB-KW"/>
</dbReference>
<feature type="domain" description="PDZ" evidence="5">
    <location>
        <begin position="2"/>
        <end position="83"/>
    </location>
</feature>
<dbReference type="Gene3D" id="3.90.226.10">
    <property type="entry name" value="2-enoyl-CoA Hydratase, Chain A, domain 1"/>
    <property type="match status" value="1"/>
</dbReference>
<organism evidence="6">
    <name type="scientific">marine sediment metagenome</name>
    <dbReference type="NCBI Taxonomy" id="412755"/>
    <lineage>
        <taxon>unclassified sequences</taxon>
        <taxon>metagenomes</taxon>
        <taxon>ecological metagenomes</taxon>
    </lineage>
</organism>
<dbReference type="Pfam" id="PF00595">
    <property type="entry name" value="PDZ"/>
    <property type="match status" value="1"/>
</dbReference>
<dbReference type="SUPFAM" id="SSF50156">
    <property type="entry name" value="PDZ domain-like"/>
    <property type="match status" value="1"/>
</dbReference>
<dbReference type="FunFam" id="2.30.42.10:FF:000063">
    <property type="entry name" value="Peptidase, S41 family"/>
    <property type="match status" value="1"/>
</dbReference>
<protein>
    <recommendedName>
        <fullName evidence="5">PDZ domain-containing protein</fullName>
    </recommendedName>
</protein>
<dbReference type="PROSITE" id="PS50106">
    <property type="entry name" value="PDZ"/>
    <property type="match status" value="1"/>
</dbReference>
<comment type="caution">
    <text evidence="6">The sequence shown here is derived from an EMBL/GenBank/DDBJ whole genome shotgun (WGS) entry which is preliminary data.</text>
</comment>
<dbReference type="InterPro" id="IPR036034">
    <property type="entry name" value="PDZ_sf"/>
</dbReference>
<dbReference type="GO" id="GO:0006508">
    <property type="term" value="P:proteolysis"/>
    <property type="evidence" value="ECO:0007669"/>
    <property type="project" value="UniProtKB-KW"/>
</dbReference>